<evidence type="ECO:0000256" key="1">
    <source>
        <dbReference type="ARBA" id="ARBA00004127"/>
    </source>
</evidence>
<accession>A0ABV3K370</accession>
<dbReference type="Pfam" id="PF06241">
    <property type="entry name" value="Castor_Poll_mid"/>
    <property type="match status" value="1"/>
</dbReference>
<feature type="transmembrane region" description="Helical" evidence="7">
    <location>
        <begin position="65"/>
        <end position="90"/>
    </location>
</feature>
<evidence type="ECO:0000256" key="2">
    <source>
        <dbReference type="ARBA" id="ARBA00022448"/>
    </source>
</evidence>
<dbReference type="PANTHER" id="PTHR31563:SF10">
    <property type="entry name" value="ION CHANNEL POLLUX-RELATED"/>
    <property type="match status" value="1"/>
</dbReference>
<name>A0ABV3K370_STRON</name>
<reference evidence="9 10" key="1">
    <citation type="submission" date="2024-06" db="EMBL/GenBank/DDBJ databases">
        <title>The Natural Products Discovery Center: Release of the First 8490 Sequenced Strains for Exploring Actinobacteria Biosynthetic Diversity.</title>
        <authorList>
            <person name="Kalkreuter E."/>
            <person name="Kautsar S.A."/>
            <person name="Yang D."/>
            <person name="Bader C.D."/>
            <person name="Teijaro C.N."/>
            <person name="Fluegel L."/>
            <person name="Davis C.M."/>
            <person name="Simpson J.R."/>
            <person name="Lauterbach L."/>
            <person name="Steele A.D."/>
            <person name="Gui C."/>
            <person name="Meng S."/>
            <person name="Li G."/>
            <person name="Viehrig K."/>
            <person name="Ye F."/>
            <person name="Su P."/>
            <person name="Kiefer A.F."/>
            <person name="Nichols A."/>
            <person name="Cepeda A.J."/>
            <person name="Yan W."/>
            <person name="Fan B."/>
            <person name="Jiang Y."/>
            <person name="Adhikari A."/>
            <person name="Zheng C.-J."/>
            <person name="Schuster L."/>
            <person name="Cowan T.M."/>
            <person name="Smanski M.J."/>
            <person name="Chevrette M.G."/>
            <person name="De Carvalho L.P.S."/>
            <person name="Shen B."/>
        </authorList>
    </citation>
    <scope>NUCLEOTIDE SEQUENCE [LARGE SCALE GENOMIC DNA]</scope>
    <source>
        <strain evidence="9 10">NPDC052347</strain>
    </source>
</reference>
<evidence type="ECO:0000256" key="3">
    <source>
        <dbReference type="ARBA" id="ARBA00022692"/>
    </source>
</evidence>
<sequence>MSRGTPALIGWLAAACLAVVLPASVLLVWTDHGAPTSLPGKLRAIWHIAGQTLRLGGEAGPPLRIALSVVLALVALFYVSALVSLITAGVNQRLTDLRRGRSTVLEEGHVVVLGWSEQVFTVVSELIEANANQRRGVVAVLADRDKTDMEDALHTKVGPTRTTRLICRSGSTKDPAVLPRVSPRTAGAVLVLPREEPSGDAEVVKTLLALGAAGQDGGARVVAAVRDARYRLAARLAAGPQGVVLEIDDITARLIVQCARRPGLSLVYQELLDFAGDEFYTVREPALAGRTFGEALLAYTASCPVGLVRADGTLALNPPSDTVLGPDDRLVVVTEDDDTAVLAAPARPVDESLIVPRPPVTARAERALLLGWNRRAPLVVDQLSHYTVAGSVLDVVADGSATTAEAVRAAGEAAGAALSVVFREGDPTRPEVVDALDFASYDSVIVLGPDPDGHDGSDGQDEPDDRTLVTLLLLRAWEQSSGRELPVVTEMTDDRNRGLAPVSPGADFIVSGKLIGLLMAQISQNRGLAGLFEELFAAGGNEVLLRPAGHYLRPGAETSFSTVVESARRRGDCAIGYRDHAETGTGPGYGVRVNPHKDTVRRWAEGDEVIVIATGE</sequence>
<feature type="domain" description="CASTOR/POLLUX/SYM8 ion channel conserved" evidence="8">
    <location>
        <begin position="249"/>
        <end position="343"/>
    </location>
</feature>
<keyword evidence="5" id="KW-0406">Ion transport</keyword>
<comment type="caution">
    <text evidence="9">The sequence shown here is derived from an EMBL/GenBank/DDBJ whole genome shotgun (WGS) entry which is preliminary data.</text>
</comment>
<evidence type="ECO:0000313" key="9">
    <source>
        <dbReference type="EMBL" id="MEV5509608.1"/>
    </source>
</evidence>
<dbReference type="Gene3D" id="3.40.50.720">
    <property type="entry name" value="NAD(P)-binding Rossmann-like Domain"/>
    <property type="match status" value="2"/>
</dbReference>
<dbReference type="PROSITE" id="PS51257">
    <property type="entry name" value="PROKAR_LIPOPROTEIN"/>
    <property type="match status" value="1"/>
</dbReference>
<organism evidence="9 10">
    <name type="scientific">Streptomyces orinoci</name>
    <name type="common">Streptoverticillium orinoci</name>
    <dbReference type="NCBI Taxonomy" id="67339"/>
    <lineage>
        <taxon>Bacteria</taxon>
        <taxon>Bacillati</taxon>
        <taxon>Actinomycetota</taxon>
        <taxon>Actinomycetes</taxon>
        <taxon>Kitasatosporales</taxon>
        <taxon>Streptomycetaceae</taxon>
        <taxon>Streptomyces</taxon>
    </lineage>
</organism>
<keyword evidence="3 7" id="KW-0812">Transmembrane</keyword>
<dbReference type="Proteomes" id="UP001552594">
    <property type="component" value="Unassembled WGS sequence"/>
</dbReference>
<evidence type="ECO:0000256" key="6">
    <source>
        <dbReference type="ARBA" id="ARBA00023136"/>
    </source>
</evidence>
<keyword evidence="6 7" id="KW-0472">Membrane</keyword>
<evidence type="ECO:0000256" key="5">
    <source>
        <dbReference type="ARBA" id="ARBA00023065"/>
    </source>
</evidence>
<dbReference type="InterPro" id="IPR036721">
    <property type="entry name" value="RCK_C_sf"/>
</dbReference>
<keyword evidence="9" id="KW-0449">Lipoprotein</keyword>
<protein>
    <submittedName>
        <fullName evidence="9">NAD-binding lipoprotein</fullName>
    </submittedName>
</protein>
<dbReference type="SUPFAM" id="SSF116726">
    <property type="entry name" value="TrkA C-terminal domain-like"/>
    <property type="match status" value="1"/>
</dbReference>
<proteinExistence type="predicted"/>
<evidence type="ECO:0000256" key="7">
    <source>
        <dbReference type="SAM" id="Phobius"/>
    </source>
</evidence>
<dbReference type="RefSeq" id="WP_109281411.1">
    <property type="nucleotide sequence ID" value="NZ_JBFAUK010000022.1"/>
</dbReference>
<evidence type="ECO:0000256" key="4">
    <source>
        <dbReference type="ARBA" id="ARBA00022989"/>
    </source>
</evidence>
<dbReference type="InterPro" id="IPR010420">
    <property type="entry name" value="CASTOR/POLLUX/SYM8_dom"/>
</dbReference>
<keyword evidence="4 7" id="KW-1133">Transmembrane helix</keyword>
<keyword evidence="2" id="KW-0813">Transport</keyword>
<dbReference type="EMBL" id="JBFAUK010000022">
    <property type="protein sequence ID" value="MEV5509608.1"/>
    <property type="molecule type" value="Genomic_DNA"/>
</dbReference>
<keyword evidence="10" id="KW-1185">Reference proteome</keyword>
<dbReference type="PANTHER" id="PTHR31563">
    <property type="entry name" value="ION CHANNEL POLLUX-RELATED"/>
    <property type="match status" value="1"/>
</dbReference>
<evidence type="ECO:0000313" key="10">
    <source>
        <dbReference type="Proteomes" id="UP001552594"/>
    </source>
</evidence>
<evidence type="ECO:0000259" key="8">
    <source>
        <dbReference type="Pfam" id="PF06241"/>
    </source>
</evidence>
<comment type="subcellular location">
    <subcellularLocation>
        <location evidence="1">Endomembrane system</location>
        <topology evidence="1">Multi-pass membrane protein</topology>
    </subcellularLocation>
</comment>
<dbReference type="InterPro" id="IPR044849">
    <property type="entry name" value="CASTOR/POLLUX/SYM8-like"/>
</dbReference>
<gene>
    <name evidence="9" type="ORF">AB0L16_24765</name>
</gene>